<organism evidence="5 6">
    <name type="scientific">Clostridium luticellarii</name>
    <dbReference type="NCBI Taxonomy" id="1691940"/>
    <lineage>
        <taxon>Bacteria</taxon>
        <taxon>Bacillati</taxon>
        <taxon>Bacillota</taxon>
        <taxon>Clostridia</taxon>
        <taxon>Eubacteriales</taxon>
        <taxon>Clostridiaceae</taxon>
        <taxon>Clostridium</taxon>
    </lineage>
</organism>
<keyword evidence="1 2" id="KW-0645">Protease</keyword>
<keyword evidence="6" id="KW-1185">Reference proteome</keyword>
<keyword evidence="2" id="KW-0720">Serine protease</keyword>
<dbReference type="SUPFAM" id="SSF54211">
    <property type="entry name" value="Ribosomal protein S5 domain 2-like"/>
    <property type="match status" value="1"/>
</dbReference>
<dbReference type="Proteomes" id="UP000237798">
    <property type="component" value="Unassembled WGS sequence"/>
</dbReference>
<dbReference type="EMBL" id="PVXP01000003">
    <property type="protein sequence ID" value="PRR86592.1"/>
    <property type="molecule type" value="Genomic_DNA"/>
</dbReference>
<feature type="active site" evidence="2">
    <location>
        <position position="645"/>
    </location>
</feature>
<evidence type="ECO:0000256" key="1">
    <source>
        <dbReference type="ARBA" id="ARBA00022670"/>
    </source>
</evidence>
<dbReference type="Pfam" id="PF05362">
    <property type="entry name" value="Lon_C"/>
    <property type="match status" value="1"/>
</dbReference>
<comment type="caution">
    <text evidence="5">The sequence shown here is derived from an EMBL/GenBank/DDBJ whole genome shotgun (WGS) entry which is preliminary data.</text>
</comment>
<reference evidence="5 6" key="1">
    <citation type="submission" date="2018-03" db="EMBL/GenBank/DDBJ databases">
        <title>Genome sequence of Clostridium luticellarii DSM 29923.</title>
        <authorList>
            <person name="Poehlein A."/>
            <person name="Daniel R."/>
        </authorList>
    </citation>
    <scope>NUCLEOTIDE SEQUENCE [LARGE SCALE GENOMIC DNA]</scope>
    <source>
        <strain evidence="5 6">DSM 29923</strain>
    </source>
</reference>
<keyword evidence="3" id="KW-0175">Coiled coil</keyword>
<dbReference type="Pfam" id="PF13654">
    <property type="entry name" value="AAA_32"/>
    <property type="match status" value="1"/>
</dbReference>
<evidence type="ECO:0000313" key="5">
    <source>
        <dbReference type="EMBL" id="PRR86592.1"/>
    </source>
</evidence>
<evidence type="ECO:0000256" key="3">
    <source>
        <dbReference type="SAM" id="Coils"/>
    </source>
</evidence>
<dbReference type="GO" id="GO:0030163">
    <property type="term" value="P:protein catabolic process"/>
    <property type="evidence" value="ECO:0007669"/>
    <property type="project" value="InterPro"/>
</dbReference>
<dbReference type="PANTHER" id="PTHR10046">
    <property type="entry name" value="ATP DEPENDENT LON PROTEASE FAMILY MEMBER"/>
    <property type="match status" value="1"/>
</dbReference>
<proteinExistence type="inferred from homology"/>
<dbReference type="GO" id="GO:0004252">
    <property type="term" value="F:serine-type endopeptidase activity"/>
    <property type="evidence" value="ECO:0007669"/>
    <property type="project" value="UniProtKB-UniRule"/>
</dbReference>
<dbReference type="Gene3D" id="3.40.50.300">
    <property type="entry name" value="P-loop containing nucleotide triphosphate hydrolases"/>
    <property type="match status" value="2"/>
</dbReference>
<dbReference type="InterPro" id="IPR020568">
    <property type="entry name" value="Ribosomal_Su5_D2-typ_SF"/>
</dbReference>
<dbReference type="GO" id="GO:0004176">
    <property type="term" value="F:ATP-dependent peptidase activity"/>
    <property type="evidence" value="ECO:0007669"/>
    <property type="project" value="UniProtKB-UniRule"/>
</dbReference>
<feature type="active site" evidence="2">
    <location>
        <position position="688"/>
    </location>
</feature>
<comment type="catalytic activity">
    <reaction evidence="2">
        <text>Hydrolysis of proteins in presence of ATP.</text>
        <dbReference type="EC" id="3.4.21.53"/>
    </reaction>
</comment>
<dbReference type="GO" id="GO:0006508">
    <property type="term" value="P:proteolysis"/>
    <property type="evidence" value="ECO:0007669"/>
    <property type="project" value="UniProtKB-KW"/>
</dbReference>
<dbReference type="InterPro" id="IPR027065">
    <property type="entry name" value="Lon_Prtase"/>
</dbReference>
<dbReference type="EC" id="3.4.21.53" evidence="2"/>
<feature type="domain" description="Lon proteolytic" evidence="4">
    <location>
        <begin position="555"/>
        <end position="750"/>
    </location>
</feature>
<gene>
    <name evidence="5" type="primary">lon_2</name>
    <name evidence="5" type="ORF">CLLU_03930</name>
</gene>
<dbReference type="AlphaFoldDB" id="A0A2T0BRZ3"/>
<dbReference type="RefSeq" id="WP_106007895.1">
    <property type="nucleotide sequence ID" value="NZ_JALCPJ010000001.1"/>
</dbReference>
<feature type="coiled-coil region" evidence="3">
    <location>
        <begin position="202"/>
        <end position="229"/>
    </location>
</feature>
<name>A0A2T0BRZ3_9CLOT</name>
<dbReference type="PRINTS" id="PR00830">
    <property type="entry name" value="ENDOLAPTASE"/>
</dbReference>
<keyword evidence="2 5" id="KW-0378">Hydrolase</keyword>
<dbReference type="InterPro" id="IPR041699">
    <property type="entry name" value="AAA_32"/>
</dbReference>
<evidence type="ECO:0000313" key="6">
    <source>
        <dbReference type="Proteomes" id="UP000237798"/>
    </source>
</evidence>
<dbReference type="Gene3D" id="3.30.230.10">
    <property type="match status" value="1"/>
</dbReference>
<dbReference type="OrthoDB" id="9758568at2"/>
<evidence type="ECO:0000259" key="4">
    <source>
        <dbReference type="PROSITE" id="PS51786"/>
    </source>
</evidence>
<sequence>MNRELSKEEIIYNFELNDVDFNFDDRNNLDNGLKSESEYGEIYERIKTALNIDKEGYNVYIIENFSKDRLENIMNFIDRVIGSKKKIQDICYVVMKDGKIPKAMFLPAGRGKKLKYMLNEVQNLYFKCTYEFYNDSSNQQKQILERDLQIKRGNLINKAVEMAQGEGFSLKITEDGFSFIPLKEQGKMMSEEEYDLLSLKDKEEILNKVSRLKSNMEGILEQLKNMELSQIERIKLLLSEYYKEKTGQIKREYLEMFKGNEAAVSFLNRVCGNIEREIQSIYTINYEVDKENIIKSIYKYSINVLVDNGGKDKPPIIFEEDPSISNLLGSIEYENKNGNYITDVSLITPGSLLKANGGCLILRVSDLLNNKGAYYYLKKSVMTGKVDLNYSRGYLELLSLSGLKPEPIKFNEKIILIGDYGTYDLLYRYDEDFKKMFKLKGEHKSLLKINKNTKAAFLRKVFSIYKENSLHPVNESAIRELARVLSKKAEDKNKLLMDDYELEKILMISDNKVSERKKQVIDKEDILNAVYGEKMLEEQLEDMYREGQIFIDVKEKVVGQINGLSVISTGYFSLGKPVRITCSCLKGSGNIVDIQKESDLSGKIHNKSVNILRGCISRFIGEYEKLPVDFHLSFEQTYGKIDGDSASVAETLSIISSLSKIGIKQNIAVTGSINQFGEVQPVGGINEKIEGFFKVCKILDSARDKGVLIPRSNVSGLVLNDEVEQEIIKDNFHIYYMYNLKDAVEILMGRDYSEVINEVRKELKKYSSSKEKHKSS</sequence>
<dbReference type="InterPro" id="IPR008269">
    <property type="entry name" value="Lon_proteolytic"/>
</dbReference>
<dbReference type="PROSITE" id="PS51786">
    <property type="entry name" value="LON_PROTEOLYTIC"/>
    <property type="match status" value="1"/>
</dbReference>
<protein>
    <recommendedName>
        <fullName evidence="2">endopeptidase La</fullName>
        <ecNumber evidence="2">3.4.21.53</ecNumber>
    </recommendedName>
</protein>
<dbReference type="GO" id="GO:0005524">
    <property type="term" value="F:ATP binding"/>
    <property type="evidence" value="ECO:0007669"/>
    <property type="project" value="InterPro"/>
</dbReference>
<dbReference type="InterPro" id="IPR027417">
    <property type="entry name" value="P-loop_NTPase"/>
</dbReference>
<evidence type="ECO:0000256" key="2">
    <source>
        <dbReference type="PROSITE-ProRule" id="PRU01122"/>
    </source>
</evidence>
<dbReference type="InterPro" id="IPR014721">
    <property type="entry name" value="Ribsml_uS5_D2-typ_fold_subgr"/>
</dbReference>
<accession>A0A2T0BRZ3</accession>
<comment type="similarity">
    <text evidence="2">Belongs to the peptidase S16 family.</text>
</comment>